<dbReference type="OrthoDB" id="2865258at2759"/>
<dbReference type="InterPro" id="IPR010033">
    <property type="entry name" value="HAD_SF_ppase_IIIC"/>
</dbReference>
<dbReference type="CDD" id="cd07501">
    <property type="entry name" value="HAD_MDP-1_like"/>
    <property type="match status" value="1"/>
</dbReference>
<dbReference type="NCBIfam" id="TIGR01685">
    <property type="entry name" value="MDP-1"/>
    <property type="match status" value="1"/>
</dbReference>
<feature type="compositionally biased region" description="Basic and acidic residues" evidence="1">
    <location>
        <begin position="204"/>
        <end position="215"/>
    </location>
</feature>
<protein>
    <submittedName>
        <fullName evidence="2">Similar to Putative magnesium-dependent phosphatase P8B7.31 acc. no. O94279</fullName>
    </submittedName>
</protein>
<reference evidence="2 3" key="1">
    <citation type="journal article" date="2013" name="PLoS Genet.">
        <title>The genome and development-dependent transcriptomes of Pyronema confluens: a window into fungal evolution.</title>
        <authorList>
            <person name="Traeger S."/>
            <person name="Altegoer F."/>
            <person name="Freitag M."/>
            <person name="Gabaldon T."/>
            <person name="Kempken F."/>
            <person name="Kumar A."/>
            <person name="Marcet-Houben M."/>
            <person name="Poggeler S."/>
            <person name="Stajich J.E."/>
            <person name="Nowrousian M."/>
        </authorList>
    </citation>
    <scope>NUCLEOTIDE SEQUENCE [LARGE SCALE GENOMIC DNA]</scope>
    <source>
        <strain evidence="3">CBS 100304</strain>
        <tissue evidence="2">Vegetative mycelium</tissue>
    </source>
</reference>
<dbReference type="FunFam" id="3.40.50.1000:FF:000155">
    <property type="entry name" value="Putative magnesium dependent phosphatase"/>
    <property type="match status" value="1"/>
</dbReference>
<dbReference type="Gene3D" id="3.40.50.1000">
    <property type="entry name" value="HAD superfamily/HAD-like"/>
    <property type="match status" value="1"/>
</dbReference>
<dbReference type="InterPro" id="IPR010036">
    <property type="entry name" value="MDP_1_eu_arc"/>
</dbReference>
<dbReference type="InterPro" id="IPR023214">
    <property type="entry name" value="HAD_sf"/>
</dbReference>
<dbReference type="STRING" id="1076935.U4L7L8"/>
<feature type="region of interest" description="Disordered" evidence="1">
    <location>
        <begin position="202"/>
        <end position="222"/>
    </location>
</feature>
<dbReference type="eggNOG" id="KOG4549">
    <property type="taxonomic scope" value="Eukaryota"/>
</dbReference>
<dbReference type="SFLD" id="SFLDG01129">
    <property type="entry name" value="C1.5:_HAD__Beta-PGM__Phosphata"/>
    <property type="match status" value="1"/>
</dbReference>
<accession>U4L7L8</accession>
<evidence type="ECO:0000313" key="2">
    <source>
        <dbReference type="EMBL" id="CCX08909.1"/>
    </source>
</evidence>
<organism evidence="2 3">
    <name type="scientific">Pyronema omphalodes (strain CBS 100304)</name>
    <name type="common">Pyronema confluens</name>
    <dbReference type="NCBI Taxonomy" id="1076935"/>
    <lineage>
        <taxon>Eukaryota</taxon>
        <taxon>Fungi</taxon>
        <taxon>Dikarya</taxon>
        <taxon>Ascomycota</taxon>
        <taxon>Pezizomycotina</taxon>
        <taxon>Pezizomycetes</taxon>
        <taxon>Pezizales</taxon>
        <taxon>Pyronemataceae</taxon>
        <taxon>Pyronema</taxon>
    </lineage>
</organism>
<dbReference type="GO" id="GO:0003993">
    <property type="term" value="F:acid phosphatase activity"/>
    <property type="evidence" value="ECO:0007669"/>
    <property type="project" value="TreeGrafter"/>
</dbReference>
<dbReference type="InterPro" id="IPR035679">
    <property type="entry name" value="MDP-1_euk"/>
</dbReference>
<dbReference type="OMA" id="GVWAWRK"/>
<dbReference type="SFLD" id="SFLDS00003">
    <property type="entry name" value="Haloacid_Dehalogenase"/>
    <property type="match status" value="1"/>
</dbReference>
<sequence>MPKKISPKGADSSLPETLFDGGPLPKLIAFDLDYTLWPFWVDTHVTAPLRATGEHNKVHDRYKSTDWSFYTDIPLLLPLLRSKNLKIAAASRTHAPELAREMLSLLTIDPKLLEKHNVLTKTPGKRGIDYFDEFEIYPGSKTTHFKSLAKKTGIHYEDMLFFDDESRNKNVERELGVLMILVPKGVNFQVFDRGVREWRKRRGKGFEERHEHDGEIEGGDDE</sequence>
<evidence type="ECO:0000313" key="3">
    <source>
        <dbReference type="Proteomes" id="UP000018144"/>
    </source>
</evidence>
<keyword evidence="3" id="KW-1185">Reference proteome</keyword>
<evidence type="ECO:0000256" key="1">
    <source>
        <dbReference type="SAM" id="MobiDB-lite"/>
    </source>
</evidence>
<dbReference type="NCBIfam" id="TIGR01681">
    <property type="entry name" value="HAD-SF-IIIC"/>
    <property type="match status" value="1"/>
</dbReference>
<dbReference type="PANTHER" id="PTHR17901:SF14">
    <property type="entry name" value="MAGNESIUM-DEPENDENT PHOSPHATASE 1"/>
    <property type="match status" value="1"/>
</dbReference>
<dbReference type="InterPro" id="IPR036412">
    <property type="entry name" value="HAD-like_sf"/>
</dbReference>
<gene>
    <name evidence="2" type="ORF">PCON_08502</name>
</gene>
<dbReference type="SUPFAM" id="SSF56784">
    <property type="entry name" value="HAD-like"/>
    <property type="match status" value="1"/>
</dbReference>
<dbReference type="EMBL" id="HF935437">
    <property type="protein sequence ID" value="CCX08909.1"/>
    <property type="molecule type" value="Genomic_DNA"/>
</dbReference>
<dbReference type="PANTHER" id="PTHR17901">
    <property type="entry name" value="MAGNESIUM-DEPENDENT PHOSPHATASE 1 MDP1"/>
    <property type="match status" value="1"/>
</dbReference>
<dbReference type="Pfam" id="PF12689">
    <property type="entry name" value="Acid_PPase"/>
    <property type="match status" value="1"/>
</dbReference>
<dbReference type="AlphaFoldDB" id="U4L7L8"/>
<name>U4L7L8_PYROM</name>
<dbReference type="SFLD" id="SFLDG01131">
    <property type="entry name" value="C1.5.2:_MDP_Like"/>
    <property type="match status" value="1"/>
</dbReference>
<dbReference type="Proteomes" id="UP000018144">
    <property type="component" value="Unassembled WGS sequence"/>
</dbReference>
<proteinExistence type="predicted"/>